<reference evidence="1" key="1">
    <citation type="submission" date="2023-08" db="EMBL/GenBank/DDBJ databases">
        <authorList>
            <person name="Alioto T."/>
            <person name="Alioto T."/>
            <person name="Gomez Garrido J."/>
        </authorList>
    </citation>
    <scope>NUCLEOTIDE SEQUENCE</scope>
</reference>
<sequence>MFCDSGNEHYLLFLHPISKHVQEMNKLFESNTVDKTKLLEDLSNLIKSVANMIVLPTCRIDPLDPDASIEKFLDLKPNLGFRFERKIAEMIIKKTVTATEKNNIHKIAQQFLLCFYKELKHCLLENINILRNIKCFLVENILQHFEEPILPVLEAMHLNEEKIALNEIQFNNIHLVKWKNTSNTETFWLEVSEYKDATGGNPFRDVANFAINLLTLPNSNAKVERMFSSVGVNQIKIEKQNASSYA</sequence>
<protein>
    <submittedName>
        <fullName evidence="1">Uncharacterized protein</fullName>
    </submittedName>
</protein>
<dbReference type="EMBL" id="OX597827">
    <property type="protein sequence ID" value="CAI9733023.1"/>
    <property type="molecule type" value="Genomic_DNA"/>
</dbReference>
<dbReference type="AlphaFoldDB" id="A0AA36BEQ1"/>
<evidence type="ECO:0000313" key="1">
    <source>
        <dbReference type="EMBL" id="CAI9733023.1"/>
    </source>
</evidence>
<gene>
    <name evidence="1" type="ORF">OCTVUL_1B022959</name>
</gene>
<accession>A0AA36BEQ1</accession>
<dbReference type="Proteomes" id="UP001162480">
    <property type="component" value="Chromosome 14"/>
</dbReference>
<proteinExistence type="predicted"/>
<name>A0AA36BEQ1_OCTVU</name>
<keyword evidence="2" id="KW-1185">Reference proteome</keyword>
<evidence type="ECO:0000313" key="2">
    <source>
        <dbReference type="Proteomes" id="UP001162480"/>
    </source>
</evidence>
<organism evidence="1 2">
    <name type="scientific">Octopus vulgaris</name>
    <name type="common">Common octopus</name>
    <dbReference type="NCBI Taxonomy" id="6645"/>
    <lineage>
        <taxon>Eukaryota</taxon>
        <taxon>Metazoa</taxon>
        <taxon>Spiralia</taxon>
        <taxon>Lophotrochozoa</taxon>
        <taxon>Mollusca</taxon>
        <taxon>Cephalopoda</taxon>
        <taxon>Coleoidea</taxon>
        <taxon>Octopodiformes</taxon>
        <taxon>Octopoda</taxon>
        <taxon>Incirrata</taxon>
        <taxon>Octopodidae</taxon>
        <taxon>Octopus</taxon>
    </lineage>
</organism>